<dbReference type="SUPFAM" id="SSF55073">
    <property type="entry name" value="Nucleotide cyclase"/>
    <property type="match status" value="1"/>
</dbReference>
<organism evidence="3 4">
    <name type="scientific">Desulfolithobacter dissulfuricans</name>
    <dbReference type="NCBI Taxonomy" id="2795293"/>
    <lineage>
        <taxon>Bacteria</taxon>
        <taxon>Pseudomonadati</taxon>
        <taxon>Thermodesulfobacteriota</taxon>
        <taxon>Desulfobulbia</taxon>
        <taxon>Desulfobulbales</taxon>
        <taxon>Desulfobulbaceae</taxon>
        <taxon>Desulfolithobacter</taxon>
    </lineage>
</organism>
<dbReference type="NCBIfam" id="TIGR00254">
    <property type="entry name" value="GGDEF"/>
    <property type="match status" value="1"/>
</dbReference>
<dbReference type="CDD" id="cd00130">
    <property type="entry name" value="PAS"/>
    <property type="match status" value="1"/>
</dbReference>
<evidence type="ECO:0000259" key="1">
    <source>
        <dbReference type="PROSITE" id="PS50113"/>
    </source>
</evidence>
<dbReference type="InterPro" id="IPR035965">
    <property type="entry name" value="PAS-like_dom_sf"/>
</dbReference>
<evidence type="ECO:0000313" key="3">
    <source>
        <dbReference type="EMBL" id="BCO08130.1"/>
    </source>
</evidence>
<dbReference type="Pfam" id="PF13188">
    <property type="entry name" value="PAS_8"/>
    <property type="match status" value="1"/>
</dbReference>
<dbReference type="AlphaFoldDB" id="A0A915TZJ1"/>
<feature type="domain" description="PAC" evidence="1">
    <location>
        <begin position="213"/>
        <end position="265"/>
    </location>
</feature>
<evidence type="ECO:0000259" key="2">
    <source>
        <dbReference type="PROSITE" id="PS50887"/>
    </source>
</evidence>
<dbReference type="SMART" id="SM00086">
    <property type="entry name" value="PAC"/>
    <property type="match status" value="1"/>
</dbReference>
<dbReference type="InterPro" id="IPR043128">
    <property type="entry name" value="Rev_trsase/Diguanyl_cyclase"/>
</dbReference>
<dbReference type="RefSeq" id="WP_267928055.1">
    <property type="nucleotide sequence ID" value="NZ_AP024233.1"/>
</dbReference>
<dbReference type="Gene3D" id="3.30.70.270">
    <property type="match status" value="1"/>
</dbReference>
<dbReference type="SUPFAM" id="SSF55785">
    <property type="entry name" value="PYP-like sensor domain (PAS domain)"/>
    <property type="match status" value="2"/>
</dbReference>
<sequence>MTPCLKHRILEAQYENNPAGILLVNDNMEMLSFNRAFLSMWRIPKHIQESRDEKTSLKLVLEQLKEPDSFIEKVMYLYEHREESSTDEVELKDGRVFYRHSFPVYNDREYLGRVWYFHDITPLKQAEHKIMRQQKFQETVLEHIQDGVIACDTEGRLSLFNRASGRLLNLEENYMRHPSDWTRHYRLFEANGTTPIPTNNTPLLRTMRGEVLRNEEVAIITTDGRRRDVRISGQAMHDDQGALLGAVISLHDITDINRIQEQLRYMAYHDPLTGLPNRHLFRDLLQQCLRRDLRNKTRTGILFLDMDNFKRINDRYGHKAGDELLVELATVLRRCLRDSDMICRWGGDEFIIALPQLDTIEDARLVADKICRATRRHLNELYGDVEISASIGISLYPDHGTVPDRLIRLADQAMYMAKKRGKNRYCSITPDELITQPDLPFTTTKN</sequence>
<feature type="domain" description="GGDEF" evidence="2">
    <location>
        <begin position="297"/>
        <end position="430"/>
    </location>
</feature>
<dbReference type="PROSITE" id="PS50113">
    <property type="entry name" value="PAC"/>
    <property type="match status" value="1"/>
</dbReference>
<dbReference type="InterPro" id="IPR000014">
    <property type="entry name" value="PAS"/>
</dbReference>
<evidence type="ECO:0000313" key="4">
    <source>
        <dbReference type="Proteomes" id="UP001063350"/>
    </source>
</evidence>
<proteinExistence type="predicted"/>
<dbReference type="InterPro" id="IPR029787">
    <property type="entry name" value="Nucleotide_cyclase"/>
</dbReference>
<dbReference type="KEGG" id="ddu:GF1_05060"/>
<dbReference type="Proteomes" id="UP001063350">
    <property type="component" value="Chromosome"/>
</dbReference>
<keyword evidence="4" id="KW-1185">Reference proteome</keyword>
<dbReference type="Gene3D" id="3.30.450.20">
    <property type="entry name" value="PAS domain"/>
    <property type="match status" value="2"/>
</dbReference>
<dbReference type="EMBL" id="AP024233">
    <property type="protein sequence ID" value="BCO08130.1"/>
    <property type="molecule type" value="Genomic_DNA"/>
</dbReference>
<protein>
    <recommendedName>
        <fullName evidence="5">Diguanylate cyclase</fullName>
    </recommendedName>
</protein>
<dbReference type="Pfam" id="PF00990">
    <property type="entry name" value="GGDEF"/>
    <property type="match status" value="1"/>
</dbReference>
<dbReference type="CDD" id="cd01949">
    <property type="entry name" value="GGDEF"/>
    <property type="match status" value="1"/>
</dbReference>
<name>A0A915TZJ1_9BACT</name>
<dbReference type="InterPro" id="IPR001610">
    <property type="entry name" value="PAC"/>
</dbReference>
<dbReference type="InterPro" id="IPR000160">
    <property type="entry name" value="GGDEF_dom"/>
</dbReference>
<dbReference type="PANTHER" id="PTHR46663:SF2">
    <property type="entry name" value="GGDEF DOMAIN-CONTAINING PROTEIN"/>
    <property type="match status" value="1"/>
</dbReference>
<dbReference type="SMART" id="SM00267">
    <property type="entry name" value="GGDEF"/>
    <property type="match status" value="1"/>
</dbReference>
<dbReference type="NCBIfam" id="TIGR00229">
    <property type="entry name" value="sensory_box"/>
    <property type="match status" value="1"/>
</dbReference>
<dbReference type="PROSITE" id="PS50887">
    <property type="entry name" value="GGDEF"/>
    <property type="match status" value="1"/>
</dbReference>
<dbReference type="PANTHER" id="PTHR46663">
    <property type="entry name" value="DIGUANYLATE CYCLASE DGCT-RELATED"/>
    <property type="match status" value="1"/>
</dbReference>
<dbReference type="Pfam" id="PF12860">
    <property type="entry name" value="PAS_7"/>
    <property type="match status" value="1"/>
</dbReference>
<dbReference type="GO" id="GO:0003824">
    <property type="term" value="F:catalytic activity"/>
    <property type="evidence" value="ECO:0007669"/>
    <property type="project" value="UniProtKB-ARBA"/>
</dbReference>
<reference evidence="3" key="1">
    <citation type="submission" date="2020-12" db="EMBL/GenBank/DDBJ databases">
        <title>Desulfobium dissulfuricans gen. nov., sp. nov., a novel mesophilic, sulfate-reducing bacterium isolated from a deep-sea hydrothermal vent.</title>
        <authorList>
            <person name="Hashimoto Y."/>
            <person name="Tame A."/>
            <person name="Sawayama S."/>
            <person name="Miyazaki J."/>
            <person name="Takai K."/>
            <person name="Nakagawa S."/>
        </authorList>
    </citation>
    <scope>NUCLEOTIDE SEQUENCE</scope>
    <source>
        <strain evidence="3">GF1</strain>
    </source>
</reference>
<dbReference type="InterPro" id="IPR052163">
    <property type="entry name" value="DGC-Regulatory_Protein"/>
</dbReference>
<dbReference type="FunFam" id="3.30.70.270:FF:000001">
    <property type="entry name" value="Diguanylate cyclase domain protein"/>
    <property type="match status" value="1"/>
</dbReference>
<accession>A0A915TZJ1</accession>
<dbReference type="InterPro" id="IPR000700">
    <property type="entry name" value="PAS-assoc_C"/>
</dbReference>
<gene>
    <name evidence="3" type="ORF">GF1_05060</name>
</gene>
<evidence type="ECO:0008006" key="5">
    <source>
        <dbReference type="Google" id="ProtNLM"/>
    </source>
</evidence>